<dbReference type="Gene3D" id="1.20.141.10">
    <property type="entry name" value="Chitosanase, subunit A, domain 1"/>
    <property type="match status" value="1"/>
</dbReference>
<dbReference type="EMBL" id="MT774381">
    <property type="protein sequence ID" value="QOR58640.1"/>
    <property type="molecule type" value="Genomic_DNA"/>
</dbReference>
<dbReference type="RefSeq" id="YP_010110798.1">
    <property type="nucleotide sequence ID" value="NC_055874.1"/>
</dbReference>
<evidence type="ECO:0000259" key="1">
    <source>
        <dbReference type="Pfam" id="PF09374"/>
    </source>
</evidence>
<dbReference type="SUPFAM" id="SSF53955">
    <property type="entry name" value="Lysozyme-like"/>
    <property type="match status" value="1"/>
</dbReference>
<organism evidence="2 3">
    <name type="scientific">uncultured phage cr3_1</name>
    <dbReference type="NCBI Taxonomy" id="2772065"/>
    <lineage>
        <taxon>Viruses</taxon>
        <taxon>Duplodnaviria</taxon>
        <taxon>Heunggongvirae</taxon>
        <taxon>Uroviricota</taxon>
        <taxon>Caudoviricetes</taxon>
        <taxon>Crassvirales</taxon>
        <taxon>Intestiviridae</taxon>
        <taxon>Crudevirinae</taxon>
        <taxon>Diorhovirus</taxon>
        <taxon>Diorhovirus intestinalis</taxon>
    </lineage>
</organism>
<accession>A0A7M1S055</accession>
<name>A0A7M1S055_9CAUD</name>
<evidence type="ECO:0000313" key="2">
    <source>
        <dbReference type="EMBL" id="QOR58640.1"/>
    </source>
</evidence>
<proteinExistence type="predicted"/>
<dbReference type="Pfam" id="PF09374">
    <property type="entry name" value="PG_binding_3"/>
    <property type="match status" value="1"/>
</dbReference>
<dbReference type="InterPro" id="IPR023346">
    <property type="entry name" value="Lysozyme-like_dom_sf"/>
</dbReference>
<dbReference type="InterPro" id="IPR018537">
    <property type="entry name" value="Peptidoglycan-bd_3"/>
</dbReference>
<dbReference type="GeneID" id="65129118"/>
<sequence>MKKIYLLVTIIVLSIFNIGCTSNGNVPIKETIYIPVKDTINEQENIARIIRLEHDITLYQDSLKMIRDSLGEDLFIANYKLARIKYYTKIVDNKPAQIKFYKGWIKRTLNE</sequence>
<dbReference type="KEGG" id="vg:65129118"/>
<evidence type="ECO:0000313" key="3">
    <source>
        <dbReference type="Proteomes" id="UP000594037"/>
    </source>
</evidence>
<protein>
    <submittedName>
        <fullName evidence="2">Secretion activator protein-like protein</fullName>
    </submittedName>
</protein>
<dbReference type="Proteomes" id="UP000594037">
    <property type="component" value="Segment"/>
</dbReference>
<feature type="domain" description="Peptidoglycan binding" evidence="1">
    <location>
        <begin position="66"/>
        <end position="108"/>
    </location>
</feature>
<keyword evidence="3" id="KW-1185">Reference proteome</keyword>
<reference evidence="2 3" key="1">
    <citation type="submission" date="2020-07" db="EMBL/GenBank/DDBJ databases">
        <title>Taxonomic proposal: Crassvirales, a new order of highly abundant and diverse bacterial viruses.</title>
        <authorList>
            <person name="Shkoporov A.N."/>
            <person name="Stockdale S.R."/>
            <person name="Guerin E."/>
            <person name="Ross R.P."/>
            <person name="Hill C."/>
        </authorList>
    </citation>
    <scope>NUCLEOTIDE SEQUENCE [LARGE SCALE GENOMIC DNA]</scope>
</reference>